<proteinExistence type="predicted"/>
<keyword evidence="2" id="KW-0812">Transmembrane</keyword>
<gene>
    <name evidence="3" type="ORF">FRACYDRAFT_272276</name>
</gene>
<dbReference type="KEGG" id="fcy:FRACYDRAFT_272276"/>
<protein>
    <recommendedName>
        <fullName evidence="5">RING-type domain-containing protein</fullName>
    </recommendedName>
</protein>
<evidence type="ECO:0000313" key="3">
    <source>
        <dbReference type="EMBL" id="OEU06982.1"/>
    </source>
</evidence>
<dbReference type="OrthoDB" id="8062037at2759"/>
<dbReference type="Proteomes" id="UP000095751">
    <property type="component" value="Unassembled WGS sequence"/>
</dbReference>
<dbReference type="InParanoid" id="A0A1E7EM25"/>
<evidence type="ECO:0000256" key="1">
    <source>
        <dbReference type="SAM" id="MobiDB-lite"/>
    </source>
</evidence>
<keyword evidence="2" id="KW-0472">Membrane</keyword>
<keyword evidence="2" id="KW-1133">Transmembrane helix</keyword>
<dbReference type="InterPro" id="IPR013083">
    <property type="entry name" value="Znf_RING/FYVE/PHD"/>
</dbReference>
<name>A0A1E7EM25_9STRA</name>
<accession>A0A1E7EM25</accession>
<evidence type="ECO:0000313" key="4">
    <source>
        <dbReference type="Proteomes" id="UP000095751"/>
    </source>
</evidence>
<dbReference type="SUPFAM" id="SSF57850">
    <property type="entry name" value="RING/U-box"/>
    <property type="match status" value="1"/>
</dbReference>
<reference evidence="3 4" key="1">
    <citation type="submission" date="2016-09" db="EMBL/GenBank/DDBJ databases">
        <title>Extensive genetic diversity and differential bi-allelic expression allows diatom success in the polar Southern Ocean.</title>
        <authorList>
            <consortium name="DOE Joint Genome Institute"/>
            <person name="Mock T."/>
            <person name="Otillar R.P."/>
            <person name="Strauss J."/>
            <person name="Dupont C."/>
            <person name="Frickenhaus S."/>
            <person name="Maumus F."/>
            <person name="Mcmullan M."/>
            <person name="Sanges R."/>
            <person name="Schmutz J."/>
            <person name="Toseland A."/>
            <person name="Valas R."/>
            <person name="Veluchamy A."/>
            <person name="Ward B.J."/>
            <person name="Allen A."/>
            <person name="Barry K."/>
            <person name="Falciatore A."/>
            <person name="Ferrante M."/>
            <person name="Fortunato A.E."/>
            <person name="Gloeckner G."/>
            <person name="Gruber A."/>
            <person name="Hipkin R."/>
            <person name="Janech M."/>
            <person name="Kroth P."/>
            <person name="Leese F."/>
            <person name="Lindquist E."/>
            <person name="Lyon B.R."/>
            <person name="Martin J."/>
            <person name="Mayer C."/>
            <person name="Parker M."/>
            <person name="Quesneville H."/>
            <person name="Raymond J."/>
            <person name="Uhlig C."/>
            <person name="Valentin K.U."/>
            <person name="Worden A.Z."/>
            <person name="Armbrust E.V."/>
            <person name="Bowler C."/>
            <person name="Green B."/>
            <person name="Moulton V."/>
            <person name="Van Oosterhout C."/>
            <person name="Grigoriev I."/>
        </authorList>
    </citation>
    <scope>NUCLEOTIDE SEQUENCE [LARGE SCALE GENOMIC DNA]</scope>
    <source>
        <strain evidence="3 4">CCMP1102</strain>
    </source>
</reference>
<evidence type="ECO:0008006" key="5">
    <source>
        <dbReference type="Google" id="ProtNLM"/>
    </source>
</evidence>
<dbReference type="EMBL" id="KV784394">
    <property type="protein sequence ID" value="OEU06982.1"/>
    <property type="molecule type" value="Genomic_DNA"/>
</dbReference>
<sequence>MNNSTTIMNNTTSESYDVSTSHEMNNTWAIFISITALCSLMIFLILLCIDNQRLKMVAIRVANEANSEDRTANLLGKMSLKQRKEVYEQAFLSNGNYITLTDSHLFESENKEIGKNCRSCEFVDIELGDDDEIASKSVYLIFEKQRYNDTAHCNTDDSACNKQKQQQVVTTNDISCVICFEDFSVDDIIVWSENNECPHFYHKECMIDYLSLKRRQKEVITNTNPREDQSNDHSADTSRPERTIDDEHITIIEDNPCPTCRRNFCSITTEGLNLNLVNGN</sequence>
<dbReference type="Gene3D" id="3.30.40.10">
    <property type="entry name" value="Zinc/RING finger domain, C3HC4 (zinc finger)"/>
    <property type="match status" value="1"/>
</dbReference>
<evidence type="ECO:0000256" key="2">
    <source>
        <dbReference type="SAM" id="Phobius"/>
    </source>
</evidence>
<feature type="region of interest" description="Disordered" evidence="1">
    <location>
        <begin position="220"/>
        <end position="244"/>
    </location>
</feature>
<feature type="compositionally biased region" description="Basic and acidic residues" evidence="1">
    <location>
        <begin position="225"/>
        <end position="244"/>
    </location>
</feature>
<keyword evidence="4" id="KW-1185">Reference proteome</keyword>
<organism evidence="3 4">
    <name type="scientific">Fragilariopsis cylindrus CCMP1102</name>
    <dbReference type="NCBI Taxonomy" id="635003"/>
    <lineage>
        <taxon>Eukaryota</taxon>
        <taxon>Sar</taxon>
        <taxon>Stramenopiles</taxon>
        <taxon>Ochrophyta</taxon>
        <taxon>Bacillariophyta</taxon>
        <taxon>Bacillariophyceae</taxon>
        <taxon>Bacillariophycidae</taxon>
        <taxon>Bacillariales</taxon>
        <taxon>Bacillariaceae</taxon>
        <taxon>Fragilariopsis</taxon>
    </lineage>
</organism>
<feature type="transmembrane region" description="Helical" evidence="2">
    <location>
        <begin position="28"/>
        <end position="49"/>
    </location>
</feature>
<dbReference type="AlphaFoldDB" id="A0A1E7EM25"/>